<keyword evidence="4 5" id="KW-0732">Signal</keyword>
<sequence length="606" mass="68073">MKVLLCLVVIGLVVAAYAETPLEKVRKHSDSCRSQSGVSDDVLARARKGENLDDPKLKENSFCALKKGGFIDTSGDFQVKTMKTKFKQNYDHPEKVDDLVAKCAVKKDTPQDSSSVNNNKSKMKLLLCLVVVSLAALAWAETPRDILRKYHNICKSESGISEDRIDKIRKTKKVDNLEVQRQALCILTKGGYIDSNGDFQVKAMKTQFKENSEDPEYAETPQQKLRQYSDACLSVSGVSQESLRKVRNREHVDDPKLWEHAVCIVQKGEFIDSNGDFLVDNIKTKFKQDYDHPEKVDDLVAKCAVKKDTLQNTCFEFVKCIHRNRSKAQSPLVKLRKYSDPCKSESGATEEILHKAGNYEHLNDPKLGKHAFCILRKAGFIDTNGDFQVETMKTTLKDNSDNPEERDRLIAKCAVKKNSPETSSTKLYECFDDNHSSTHLSFLPEGGRAAEAFQSLFSHIDGYGVDGCGRKVLTTINRKMKLLHSLVVVSLVAAAWAETPRGKLNKYHTICKNESGVSEDLLNSARKFKKVEDPKLQKHALCLLVQDGYIDSSGDFQVETMKTKFKEGSDNPEDVDKFVDKCAVKKDTSLASSSKFIECLLEYYPS</sequence>
<name>A0A8J6HJX3_TENMO</name>
<gene>
    <name evidence="6" type="ORF">GEV33_006799</name>
</gene>
<evidence type="ECO:0000256" key="4">
    <source>
        <dbReference type="ARBA" id="ARBA00022729"/>
    </source>
</evidence>
<organism evidence="6 7">
    <name type="scientific">Tenebrio molitor</name>
    <name type="common">Yellow mealworm beetle</name>
    <dbReference type="NCBI Taxonomy" id="7067"/>
    <lineage>
        <taxon>Eukaryota</taxon>
        <taxon>Metazoa</taxon>
        <taxon>Ecdysozoa</taxon>
        <taxon>Arthropoda</taxon>
        <taxon>Hexapoda</taxon>
        <taxon>Insecta</taxon>
        <taxon>Pterygota</taxon>
        <taxon>Neoptera</taxon>
        <taxon>Endopterygota</taxon>
        <taxon>Coleoptera</taxon>
        <taxon>Polyphaga</taxon>
        <taxon>Cucujiformia</taxon>
        <taxon>Tenebrionidae</taxon>
        <taxon>Tenebrio</taxon>
    </lineage>
</organism>
<dbReference type="AlphaFoldDB" id="A0A8J6HJX3"/>
<evidence type="ECO:0000313" key="6">
    <source>
        <dbReference type="EMBL" id="KAH0815989.1"/>
    </source>
</evidence>
<dbReference type="GO" id="GO:0005615">
    <property type="term" value="C:extracellular space"/>
    <property type="evidence" value="ECO:0007669"/>
    <property type="project" value="TreeGrafter"/>
</dbReference>
<dbReference type="SUPFAM" id="SSF47565">
    <property type="entry name" value="Insect pheromone/odorant-binding proteins"/>
    <property type="match status" value="5"/>
</dbReference>
<evidence type="ECO:0000256" key="5">
    <source>
        <dbReference type="SAM" id="SignalP"/>
    </source>
</evidence>
<dbReference type="EMBL" id="JABDTM020022243">
    <property type="protein sequence ID" value="KAH0815989.1"/>
    <property type="molecule type" value="Genomic_DNA"/>
</dbReference>
<evidence type="ECO:0000256" key="1">
    <source>
        <dbReference type="ARBA" id="ARBA00004613"/>
    </source>
</evidence>
<dbReference type="PANTHER" id="PTHR11857:SF43">
    <property type="entry name" value="GEO07291P1-RELATED"/>
    <property type="match status" value="1"/>
</dbReference>
<comment type="caution">
    <text evidence="6">The sequence shown here is derived from an EMBL/GenBank/DDBJ whole genome shotgun (WGS) entry which is preliminary data.</text>
</comment>
<dbReference type="CDD" id="cd23992">
    <property type="entry name" value="PBP_GOBP"/>
    <property type="match status" value="5"/>
</dbReference>
<evidence type="ECO:0000256" key="3">
    <source>
        <dbReference type="ARBA" id="ARBA00022525"/>
    </source>
</evidence>
<dbReference type="InterPro" id="IPR006170">
    <property type="entry name" value="PBP/GOBP"/>
</dbReference>
<proteinExistence type="inferred from homology"/>
<keyword evidence="7" id="KW-1185">Reference proteome</keyword>
<evidence type="ECO:0000256" key="2">
    <source>
        <dbReference type="ARBA" id="ARBA00008098"/>
    </source>
</evidence>
<comment type="subcellular location">
    <subcellularLocation>
        <location evidence="1">Secreted</location>
    </subcellularLocation>
</comment>
<dbReference type="GO" id="GO:0005549">
    <property type="term" value="F:odorant binding"/>
    <property type="evidence" value="ECO:0007669"/>
    <property type="project" value="InterPro"/>
</dbReference>
<dbReference type="PANTHER" id="PTHR11857">
    <property type="entry name" value="ODORANT BINDING PROTEIN-RELATED"/>
    <property type="match status" value="1"/>
</dbReference>
<reference evidence="6" key="2">
    <citation type="submission" date="2021-08" db="EMBL/GenBank/DDBJ databases">
        <authorList>
            <person name="Eriksson T."/>
        </authorList>
    </citation>
    <scope>NUCLEOTIDE SEQUENCE</scope>
    <source>
        <strain evidence="6">Stoneville</strain>
        <tissue evidence="6">Whole head</tissue>
    </source>
</reference>
<feature type="chain" id="PRO_5035238363" evidence="5">
    <location>
        <begin position="19"/>
        <end position="606"/>
    </location>
</feature>
<accession>A0A8J6HJX3</accession>
<evidence type="ECO:0000313" key="7">
    <source>
        <dbReference type="Proteomes" id="UP000719412"/>
    </source>
</evidence>
<comment type="similarity">
    <text evidence="2">Belongs to the PBP/GOBP family.</text>
</comment>
<dbReference type="Proteomes" id="UP000719412">
    <property type="component" value="Unassembled WGS sequence"/>
</dbReference>
<keyword evidence="3" id="KW-0964">Secreted</keyword>
<dbReference type="SMART" id="SM00708">
    <property type="entry name" value="PhBP"/>
    <property type="match status" value="4"/>
</dbReference>
<dbReference type="InterPro" id="IPR036728">
    <property type="entry name" value="PBP_GOBP_sf"/>
</dbReference>
<protein>
    <submittedName>
        <fullName evidence="6">Uncharacterized protein</fullName>
    </submittedName>
</protein>
<dbReference type="GO" id="GO:0007608">
    <property type="term" value="P:sensory perception of smell"/>
    <property type="evidence" value="ECO:0007669"/>
    <property type="project" value="TreeGrafter"/>
</dbReference>
<reference evidence="6" key="1">
    <citation type="journal article" date="2020" name="J Insects Food Feed">
        <title>The yellow mealworm (Tenebrio molitor) genome: a resource for the emerging insects as food and feed industry.</title>
        <authorList>
            <person name="Eriksson T."/>
            <person name="Andere A."/>
            <person name="Kelstrup H."/>
            <person name="Emery V."/>
            <person name="Picard C."/>
        </authorList>
    </citation>
    <scope>NUCLEOTIDE SEQUENCE</scope>
    <source>
        <strain evidence="6">Stoneville</strain>
        <tissue evidence="6">Whole head</tissue>
    </source>
</reference>
<dbReference type="Pfam" id="PF01395">
    <property type="entry name" value="PBP_GOBP"/>
    <property type="match status" value="5"/>
</dbReference>
<dbReference type="Gene3D" id="1.10.238.20">
    <property type="entry name" value="Pheromone/general odorant binding protein domain"/>
    <property type="match status" value="5"/>
</dbReference>
<feature type="signal peptide" evidence="5">
    <location>
        <begin position="1"/>
        <end position="18"/>
    </location>
</feature>